<dbReference type="InterPro" id="IPR010559">
    <property type="entry name" value="Sig_transdc_His_kin_internal"/>
</dbReference>
<dbReference type="OrthoDB" id="9792992at2"/>
<keyword evidence="3" id="KW-0418">Kinase</keyword>
<evidence type="ECO:0000313" key="4">
    <source>
        <dbReference type="Proteomes" id="UP000008720"/>
    </source>
</evidence>
<keyword evidence="1" id="KW-0812">Transmembrane</keyword>
<keyword evidence="1" id="KW-0472">Membrane</keyword>
<sequence>MKQNYFYHILFWLLSFVLCAFLLSYDNNWKEALLLAIIYLPITIVSAYLISNYLIPTYLLKGKKGRFVVYVIYLIISAIFLTLLINTLVFILIADLQYKLMPPATRDLAILNTVLFLIVFLFVAINSIEKWRKTENEKNEAIKNMAEAELRFLKSQLNPHFLFNTMNNLYALSLKKSDKAPELILRLSALLEYILENSKKDLIKFSDEIKTLEDYIYVESFRFGDRLVIEKSIEVQNPEIIKIPPLILITLMENCFKHGGKNNTEKLFINYSLHATNDKLEILFSNSFIHSEHNPKAIGLKNIESQLSYIYNEDYELKKDVENGIFKMEITIPAR</sequence>
<evidence type="ECO:0000313" key="3">
    <source>
        <dbReference type="EMBL" id="ADR22332.1"/>
    </source>
</evidence>
<dbReference type="PANTHER" id="PTHR34220">
    <property type="entry name" value="SENSOR HISTIDINE KINASE YPDA"/>
    <property type="match status" value="1"/>
</dbReference>
<feature type="transmembrane region" description="Helical" evidence="1">
    <location>
        <begin position="32"/>
        <end position="55"/>
    </location>
</feature>
<feature type="domain" description="Signal transduction histidine kinase internal region" evidence="2">
    <location>
        <begin position="148"/>
        <end position="227"/>
    </location>
</feature>
<proteinExistence type="predicted"/>
<gene>
    <name evidence="3" type="ordered locus">Ftrac_2354</name>
</gene>
<name>E4TLM8_MARTH</name>
<feature type="transmembrane region" description="Helical" evidence="1">
    <location>
        <begin position="6"/>
        <end position="25"/>
    </location>
</feature>
<dbReference type="InterPro" id="IPR050640">
    <property type="entry name" value="Bact_2-comp_sensor_kinase"/>
</dbReference>
<accession>E4TLM8</accession>
<dbReference type="Pfam" id="PF06580">
    <property type="entry name" value="His_kinase"/>
    <property type="match status" value="1"/>
</dbReference>
<keyword evidence="1" id="KW-1133">Transmembrane helix</keyword>
<dbReference type="RefSeq" id="WP_013454475.1">
    <property type="nucleotide sequence ID" value="NC_014759.1"/>
</dbReference>
<dbReference type="AlphaFoldDB" id="E4TLM8"/>
<keyword evidence="3" id="KW-0808">Transferase</keyword>
<keyword evidence="4" id="KW-1185">Reference proteome</keyword>
<dbReference type="PANTHER" id="PTHR34220:SF7">
    <property type="entry name" value="SENSOR HISTIDINE KINASE YPDA"/>
    <property type="match status" value="1"/>
</dbReference>
<organism evidence="3 4">
    <name type="scientific">Marivirga tractuosa (strain ATCC 23168 / DSM 4126 / NBRC 15989 / NCIMB 1408 / VKM B-1430 / H-43)</name>
    <name type="common">Microscilla tractuosa</name>
    <name type="synonym">Flexibacter tractuosus</name>
    <dbReference type="NCBI Taxonomy" id="643867"/>
    <lineage>
        <taxon>Bacteria</taxon>
        <taxon>Pseudomonadati</taxon>
        <taxon>Bacteroidota</taxon>
        <taxon>Cytophagia</taxon>
        <taxon>Cytophagales</taxon>
        <taxon>Marivirgaceae</taxon>
        <taxon>Marivirga</taxon>
    </lineage>
</organism>
<dbReference type="KEGG" id="mtt:Ftrac_2354"/>
<dbReference type="GO" id="GO:0000155">
    <property type="term" value="F:phosphorelay sensor kinase activity"/>
    <property type="evidence" value="ECO:0007669"/>
    <property type="project" value="InterPro"/>
</dbReference>
<feature type="transmembrane region" description="Helical" evidence="1">
    <location>
        <begin position="108"/>
        <end position="128"/>
    </location>
</feature>
<dbReference type="STRING" id="643867.Ftrac_2354"/>
<evidence type="ECO:0000259" key="2">
    <source>
        <dbReference type="Pfam" id="PF06580"/>
    </source>
</evidence>
<reference evidence="3 4" key="1">
    <citation type="journal article" date="2011" name="Stand. Genomic Sci.">
        <title>Complete genome sequence of Marivirga tractuosa type strain (H-43).</title>
        <authorList>
            <person name="Pagani I."/>
            <person name="Chertkov O."/>
            <person name="Lapidus A."/>
            <person name="Lucas S."/>
            <person name="Del Rio T.G."/>
            <person name="Tice H."/>
            <person name="Copeland A."/>
            <person name="Cheng J.F."/>
            <person name="Nolan M."/>
            <person name="Saunders E."/>
            <person name="Pitluck S."/>
            <person name="Held B."/>
            <person name="Goodwin L."/>
            <person name="Liolios K."/>
            <person name="Ovchinikova G."/>
            <person name="Ivanova N."/>
            <person name="Mavromatis K."/>
            <person name="Pati A."/>
            <person name="Chen A."/>
            <person name="Palaniappan K."/>
            <person name="Land M."/>
            <person name="Hauser L."/>
            <person name="Jeffries C.D."/>
            <person name="Detter J.C."/>
            <person name="Han C."/>
            <person name="Tapia R."/>
            <person name="Ngatchou-Djao O.D."/>
            <person name="Rohde M."/>
            <person name="Goker M."/>
            <person name="Spring S."/>
            <person name="Sikorski J."/>
            <person name="Woyke T."/>
            <person name="Bristow J."/>
            <person name="Eisen J.A."/>
            <person name="Markowitz V."/>
            <person name="Hugenholtz P."/>
            <person name="Klenk H.P."/>
            <person name="Kyrpides N.C."/>
        </authorList>
    </citation>
    <scope>NUCLEOTIDE SEQUENCE [LARGE SCALE GENOMIC DNA]</scope>
    <source>
        <strain evidence="4">ATCC 23168 / DSM 4126 / NBRC 15989 / NCIMB 1408 / VKM B-1430 / H-43</strain>
    </source>
</reference>
<dbReference type="HOGENOM" id="CLU_020473_1_0_10"/>
<feature type="transmembrane region" description="Helical" evidence="1">
    <location>
        <begin position="67"/>
        <end position="96"/>
    </location>
</feature>
<dbReference type="GO" id="GO:0016020">
    <property type="term" value="C:membrane"/>
    <property type="evidence" value="ECO:0007669"/>
    <property type="project" value="InterPro"/>
</dbReference>
<evidence type="ECO:0000256" key="1">
    <source>
        <dbReference type="SAM" id="Phobius"/>
    </source>
</evidence>
<dbReference type="Proteomes" id="UP000008720">
    <property type="component" value="Chromosome"/>
</dbReference>
<dbReference type="eggNOG" id="COG2972">
    <property type="taxonomic scope" value="Bacteria"/>
</dbReference>
<dbReference type="EMBL" id="CP002349">
    <property type="protein sequence ID" value="ADR22332.1"/>
    <property type="molecule type" value="Genomic_DNA"/>
</dbReference>
<protein>
    <submittedName>
        <fullName evidence="3">Signal transduction histidine kinase, LytS</fullName>
    </submittedName>
</protein>